<feature type="region of interest" description="Disordered" evidence="16">
    <location>
        <begin position="1"/>
        <end position="25"/>
    </location>
</feature>
<dbReference type="EC" id="1.7.3.3" evidence="5 12"/>
<evidence type="ECO:0000256" key="2">
    <source>
        <dbReference type="ARBA" id="ARBA00004275"/>
    </source>
</evidence>
<evidence type="ECO:0000256" key="14">
    <source>
        <dbReference type="PIRSR" id="PIRSR000241-2"/>
    </source>
</evidence>
<keyword evidence="8 12" id="KW-0560">Oxidoreductase</keyword>
<evidence type="ECO:0000256" key="1">
    <source>
        <dbReference type="ARBA" id="ARBA00003860"/>
    </source>
</evidence>
<organism evidence="17 18">
    <name type="scientific">Coptotermes formosanus</name>
    <name type="common">Formosan subterranean termite</name>
    <dbReference type="NCBI Taxonomy" id="36987"/>
    <lineage>
        <taxon>Eukaryota</taxon>
        <taxon>Metazoa</taxon>
        <taxon>Ecdysozoa</taxon>
        <taxon>Arthropoda</taxon>
        <taxon>Hexapoda</taxon>
        <taxon>Insecta</taxon>
        <taxon>Pterygota</taxon>
        <taxon>Neoptera</taxon>
        <taxon>Polyneoptera</taxon>
        <taxon>Dictyoptera</taxon>
        <taxon>Blattodea</taxon>
        <taxon>Blattoidea</taxon>
        <taxon>Termitoidae</taxon>
        <taxon>Rhinotermitidae</taxon>
        <taxon>Coptotermes</taxon>
    </lineage>
</organism>
<feature type="binding site" evidence="14">
    <location>
        <position position="278"/>
    </location>
    <ligand>
        <name>urate</name>
        <dbReference type="ChEBI" id="CHEBI:17775"/>
    </ligand>
</feature>
<keyword evidence="7 12" id="KW-0659">Purine metabolism</keyword>
<evidence type="ECO:0000256" key="7">
    <source>
        <dbReference type="ARBA" id="ARBA00022631"/>
    </source>
</evidence>
<feature type="binding site" evidence="14">
    <location>
        <position position="278"/>
    </location>
    <ligand>
        <name>5-hydroxyisourate</name>
        <dbReference type="ChEBI" id="CHEBI:18072"/>
    </ligand>
</feature>
<sequence length="326" mass="37354">MNANGQLHPARSVKGDGSRRRDDDDVEGRYELGQYGYGKNSVKLLHVCRDGAFHTIREYEVSTHLKLFSKKDFIVGDNKDIIATDTQKNTVYILAKKYGVESPEEFALLVCSHFLYTYRHVVEASVRVEEYPWERLQVDQQDHNHAFIFSPRAVRFCTVTQKRNAGPRIIGGLRDLRVLKTTQSAFTDFIQDEYSTLPDANDRIFSTIVTATWEYSTANDVDFDAVWKTVKECILDQFAGPPDTGIFSPSVQNTLYLAERMILDRVEQISRIDMAMPNKHYFTLDLSKFPLSIIQGENKEVYQPVDKPSGIIHAMLERKQQAMAKL</sequence>
<evidence type="ECO:0000256" key="11">
    <source>
        <dbReference type="ARBA" id="ARBA00048818"/>
    </source>
</evidence>
<evidence type="ECO:0000256" key="3">
    <source>
        <dbReference type="ARBA" id="ARBA00004831"/>
    </source>
</evidence>
<feature type="binding site" evidence="14">
    <location>
        <position position="84"/>
    </location>
    <ligand>
        <name>5-hydroxyisourate</name>
        <dbReference type="ChEBI" id="CHEBI:18072"/>
    </ligand>
</feature>
<proteinExistence type="inferred from homology"/>
<feature type="binding site" evidence="14">
    <location>
        <position position="252"/>
    </location>
    <ligand>
        <name>5-hydroxyisourate</name>
        <dbReference type="ChEBI" id="CHEBI:18072"/>
    </ligand>
</feature>
<feature type="binding site" evidence="14">
    <location>
        <position position="203"/>
    </location>
    <ligand>
        <name>urate</name>
        <dbReference type="ChEBI" id="CHEBI:17775"/>
    </ligand>
</feature>
<evidence type="ECO:0000256" key="15">
    <source>
        <dbReference type="RuleBase" id="RU004455"/>
    </source>
</evidence>
<reference evidence="18" key="1">
    <citation type="submission" date="2020-01" db="EMBL/GenBank/DDBJ databases">
        <title>Draft genome sequence of the Termite Coptotermes fromosanus.</title>
        <authorList>
            <person name="Itakura S."/>
            <person name="Yosikawa Y."/>
            <person name="Umezawa K."/>
        </authorList>
    </citation>
    <scope>NUCLEOTIDE SEQUENCE [LARGE SCALE GENOMIC DNA]</scope>
</reference>
<evidence type="ECO:0000256" key="16">
    <source>
        <dbReference type="SAM" id="MobiDB-lite"/>
    </source>
</evidence>
<comment type="pathway">
    <text evidence="3 12">Purine metabolism; urate degradation; (S)-allantoin from urate: step 1/3.</text>
</comment>
<dbReference type="UniPathway" id="UPA00394">
    <property type="reaction ID" value="UER00650"/>
</dbReference>
<evidence type="ECO:0000256" key="9">
    <source>
        <dbReference type="ARBA" id="ARBA00023140"/>
    </source>
</evidence>
<dbReference type="Proteomes" id="UP000502823">
    <property type="component" value="Unassembled WGS sequence"/>
</dbReference>
<feature type="binding site" evidence="14">
    <location>
        <position position="251"/>
    </location>
    <ligand>
        <name>urate</name>
        <dbReference type="ChEBI" id="CHEBI:17775"/>
    </ligand>
</feature>
<dbReference type="PRINTS" id="PR00093">
    <property type="entry name" value="URICASE"/>
</dbReference>
<dbReference type="OrthoDB" id="9992118at2759"/>
<dbReference type="PANTHER" id="PTHR42874:SF1">
    <property type="entry name" value="URICASE"/>
    <property type="match status" value="1"/>
</dbReference>
<feature type="binding site" evidence="14">
    <location>
        <position position="84"/>
    </location>
    <ligand>
        <name>O2</name>
        <dbReference type="ChEBI" id="CHEBI:15379"/>
    </ligand>
</feature>
<feature type="active site" description="Charge relay system" evidence="13">
    <location>
        <position position="280"/>
    </location>
</feature>
<comment type="caution">
    <text evidence="17">The sequence shown here is derived from an EMBL/GenBank/DDBJ whole genome shotgun (WGS) entry which is preliminary data.</text>
</comment>
<evidence type="ECO:0000256" key="5">
    <source>
        <dbReference type="ARBA" id="ARBA00012598"/>
    </source>
</evidence>
<dbReference type="Pfam" id="PF01014">
    <property type="entry name" value="Uricase"/>
    <property type="match status" value="2"/>
</dbReference>
<accession>A0A6L2PTK1</accession>
<evidence type="ECO:0000256" key="6">
    <source>
        <dbReference type="ARBA" id="ARBA00017098"/>
    </source>
</evidence>
<feature type="binding site" evidence="14">
    <location>
        <position position="84"/>
    </location>
    <ligand>
        <name>urate</name>
        <dbReference type="ChEBI" id="CHEBI:17775"/>
    </ligand>
</feature>
<feature type="active site" description="Charge relay system" evidence="13">
    <location>
        <position position="84"/>
    </location>
</feature>
<comment type="similarity">
    <text evidence="4 12 15">Belongs to the uricase family.</text>
</comment>
<dbReference type="FunCoup" id="A0A6L2PTK1">
    <property type="interactions" value="147"/>
</dbReference>
<feature type="binding site" evidence="14">
    <location>
        <position position="203"/>
    </location>
    <ligand>
        <name>5-hydroxyisourate</name>
        <dbReference type="ChEBI" id="CHEBI:18072"/>
    </ligand>
</feature>
<dbReference type="EMBL" id="BLKM01000514">
    <property type="protein sequence ID" value="GFG34960.1"/>
    <property type="molecule type" value="Genomic_DNA"/>
</dbReference>
<evidence type="ECO:0000313" key="17">
    <source>
        <dbReference type="EMBL" id="GFG34960.1"/>
    </source>
</evidence>
<dbReference type="Gene3D" id="3.10.270.10">
    <property type="entry name" value="Urate Oxidase"/>
    <property type="match status" value="1"/>
</dbReference>
<dbReference type="AlphaFoldDB" id="A0A6L2PTK1"/>
<evidence type="ECO:0000256" key="10">
    <source>
        <dbReference type="ARBA" id="ARBA00031317"/>
    </source>
</evidence>
<feature type="compositionally biased region" description="Basic and acidic residues" evidence="16">
    <location>
        <begin position="13"/>
        <end position="25"/>
    </location>
</feature>
<evidence type="ECO:0000256" key="13">
    <source>
        <dbReference type="PIRSR" id="PIRSR000241-1"/>
    </source>
</evidence>
<keyword evidence="9 12" id="KW-0576">Peroxisome</keyword>
<evidence type="ECO:0000256" key="8">
    <source>
        <dbReference type="ARBA" id="ARBA00023002"/>
    </source>
</evidence>
<evidence type="ECO:0000256" key="4">
    <source>
        <dbReference type="ARBA" id="ARBA00009760"/>
    </source>
</evidence>
<feature type="binding site" evidence="14">
    <location>
        <position position="186"/>
    </location>
    <ligand>
        <name>urate</name>
        <dbReference type="ChEBI" id="CHEBI:17775"/>
    </ligand>
</feature>
<evidence type="ECO:0000256" key="12">
    <source>
        <dbReference type="PIRNR" id="PIRNR000241"/>
    </source>
</evidence>
<dbReference type="FunFam" id="3.10.270.10:FF:000002">
    <property type="entry name" value="Uricase"/>
    <property type="match status" value="1"/>
</dbReference>
<feature type="binding site" evidence="14">
    <location>
        <position position="278"/>
    </location>
    <ligand>
        <name>O2</name>
        <dbReference type="ChEBI" id="CHEBI:15379"/>
    </ligand>
</feature>
<dbReference type="InterPro" id="IPR019842">
    <property type="entry name" value="Uricase_CS"/>
</dbReference>
<feature type="active site" description="Charge relay system" evidence="13">
    <location>
        <position position="39"/>
    </location>
</feature>
<feature type="binding site" evidence="14">
    <location>
        <position position="252"/>
    </location>
    <ligand>
        <name>urate</name>
        <dbReference type="ChEBI" id="CHEBI:17775"/>
    </ligand>
</feature>
<feature type="binding site" evidence="14">
    <location>
        <position position="85"/>
    </location>
    <ligand>
        <name>5-hydroxyisourate</name>
        <dbReference type="ChEBI" id="CHEBI:18072"/>
    </ligand>
</feature>
<protein>
    <recommendedName>
        <fullName evidence="6 12">Uricase</fullName>
        <ecNumber evidence="5 12">1.7.3.3</ecNumber>
    </recommendedName>
    <alternativeName>
        <fullName evidence="10 12">Urate oxidase</fullName>
    </alternativeName>
</protein>
<gene>
    <name evidence="17" type="ORF">Cfor_08597</name>
</gene>
<keyword evidence="18" id="KW-1185">Reference proteome</keyword>
<comment type="catalytic activity">
    <reaction evidence="11 12 15">
        <text>urate + O2 + H2O = 5-hydroxyisourate + H2O2</text>
        <dbReference type="Rhea" id="RHEA:21368"/>
        <dbReference type="ChEBI" id="CHEBI:15377"/>
        <dbReference type="ChEBI" id="CHEBI:15379"/>
        <dbReference type="ChEBI" id="CHEBI:16240"/>
        <dbReference type="ChEBI" id="CHEBI:17775"/>
        <dbReference type="ChEBI" id="CHEBI:18072"/>
        <dbReference type="EC" id="1.7.3.3"/>
    </reaction>
</comment>
<dbReference type="GO" id="GO:0006145">
    <property type="term" value="P:purine nucleobase catabolic process"/>
    <property type="evidence" value="ECO:0007669"/>
    <property type="project" value="TreeGrafter"/>
</dbReference>
<dbReference type="PROSITE" id="PS00366">
    <property type="entry name" value="URICASE"/>
    <property type="match status" value="1"/>
</dbReference>
<dbReference type="PIRSF" id="PIRSF000241">
    <property type="entry name" value="Urate_oxidase"/>
    <property type="match status" value="1"/>
</dbReference>
<dbReference type="InParanoid" id="A0A6L2PTK1"/>
<name>A0A6L2PTK1_COPFO</name>
<dbReference type="SUPFAM" id="SSF55620">
    <property type="entry name" value="Tetrahydrobiopterin biosynthesis enzymes-like"/>
    <property type="match status" value="2"/>
</dbReference>
<dbReference type="GO" id="GO:0004846">
    <property type="term" value="F:urate oxidase activity"/>
    <property type="evidence" value="ECO:0007669"/>
    <property type="project" value="UniProtKB-EC"/>
</dbReference>
<dbReference type="GO" id="GO:0019628">
    <property type="term" value="P:urate catabolic process"/>
    <property type="evidence" value="ECO:0007669"/>
    <property type="project" value="UniProtKB-UniPathway"/>
</dbReference>
<feature type="binding site" evidence="14">
    <location>
        <position position="186"/>
    </location>
    <ligand>
        <name>5-hydroxyisourate</name>
        <dbReference type="ChEBI" id="CHEBI:18072"/>
    </ligand>
</feature>
<dbReference type="InterPro" id="IPR002042">
    <property type="entry name" value="Uricase"/>
</dbReference>
<comment type="subcellular location">
    <subcellularLocation>
        <location evidence="2 12">Peroxisome</location>
    </subcellularLocation>
</comment>
<dbReference type="GO" id="GO:0005777">
    <property type="term" value="C:peroxisome"/>
    <property type="evidence" value="ECO:0007669"/>
    <property type="project" value="UniProtKB-SubCell"/>
</dbReference>
<evidence type="ECO:0000313" key="18">
    <source>
        <dbReference type="Proteomes" id="UP000502823"/>
    </source>
</evidence>
<dbReference type="NCBIfam" id="TIGR03383">
    <property type="entry name" value="urate_oxi"/>
    <property type="match status" value="1"/>
</dbReference>
<feature type="binding site" evidence="14">
    <location>
        <position position="251"/>
    </location>
    <ligand>
        <name>5-hydroxyisourate</name>
        <dbReference type="ChEBI" id="CHEBI:18072"/>
    </ligand>
</feature>
<comment type="function">
    <text evidence="1 12 15">Catalyzes the oxidation of uric acid to 5-hydroxyisourate, which is further processed to form (S)-allantoin.</text>
</comment>
<dbReference type="PANTHER" id="PTHR42874">
    <property type="entry name" value="URICASE"/>
    <property type="match status" value="1"/>
</dbReference>
<feature type="binding site" evidence="14">
    <location>
        <position position="85"/>
    </location>
    <ligand>
        <name>urate</name>
        <dbReference type="ChEBI" id="CHEBI:17775"/>
    </ligand>
</feature>